<evidence type="ECO:0000256" key="3">
    <source>
        <dbReference type="ARBA" id="ARBA00022679"/>
    </source>
</evidence>
<dbReference type="GO" id="GO:0016020">
    <property type="term" value="C:membrane"/>
    <property type="evidence" value="ECO:0007669"/>
    <property type="project" value="InterPro"/>
</dbReference>
<evidence type="ECO:0000313" key="10">
    <source>
        <dbReference type="Proteomes" id="UP000585474"/>
    </source>
</evidence>
<dbReference type="GO" id="GO:0016760">
    <property type="term" value="F:cellulose synthase (UDP-forming) activity"/>
    <property type="evidence" value="ECO:0007669"/>
    <property type="project" value="InterPro"/>
</dbReference>
<name>A0A7J0GV26_9ERIC</name>
<comment type="subcellular location">
    <subcellularLocation>
        <location evidence="1">Endomembrane system</location>
    </subcellularLocation>
</comment>
<accession>A0A7J0GV26</accession>
<evidence type="ECO:0000256" key="7">
    <source>
        <dbReference type="ARBA" id="ARBA00023316"/>
    </source>
</evidence>
<dbReference type="PANTHER" id="PTHR13301">
    <property type="entry name" value="X-BOX TRANSCRIPTION FACTOR-RELATED"/>
    <property type="match status" value="1"/>
</dbReference>
<keyword evidence="3" id="KW-0808">Transferase</keyword>
<proteinExistence type="predicted"/>
<evidence type="ECO:0000256" key="8">
    <source>
        <dbReference type="SAM" id="Phobius"/>
    </source>
</evidence>
<evidence type="ECO:0000256" key="5">
    <source>
        <dbReference type="ARBA" id="ARBA00022989"/>
    </source>
</evidence>
<dbReference type="AlphaFoldDB" id="A0A7J0GV26"/>
<protein>
    <submittedName>
        <fullName evidence="9">Cellulose synthase 5</fullName>
    </submittedName>
</protein>
<evidence type="ECO:0000313" key="9">
    <source>
        <dbReference type="EMBL" id="GFZ14643.1"/>
    </source>
</evidence>
<reference evidence="9 10" key="1">
    <citation type="submission" date="2019-07" db="EMBL/GenBank/DDBJ databases">
        <title>De Novo Assembly of kiwifruit Actinidia rufa.</title>
        <authorList>
            <person name="Sugita-Konishi S."/>
            <person name="Sato K."/>
            <person name="Mori E."/>
            <person name="Abe Y."/>
            <person name="Kisaki G."/>
            <person name="Hamano K."/>
            <person name="Suezawa K."/>
            <person name="Otani M."/>
            <person name="Fukuda T."/>
            <person name="Manabe T."/>
            <person name="Gomi K."/>
            <person name="Tabuchi M."/>
            <person name="Akimitsu K."/>
            <person name="Kataoka I."/>
        </authorList>
    </citation>
    <scope>NUCLEOTIDE SEQUENCE [LARGE SCALE GENOMIC DNA]</scope>
    <source>
        <strain evidence="10">cv. Fuchu</strain>
    </source>
</reference>
<dbReference type="GO" id="GO:0012505">
    <property type="term" value="C:endomembrane system"/>
    <property type="evidence" value="ECO:0007669"/>
    <property type="project" value="UniProtKB-SubCell"/>
</dbReference>
<dbReference type="Pfam" id="PF03552">
    <property type="entry name" value="Cellulose_synt"/>
    <property type="match status" value="1"/>
</dbReference>
<keyword evidence="2" id="KW-0328">Glycosyltransferase</keyword>
<evidence type="ECO:0000256" key="4">
    <source>
        <dbReference type="ARBA" id="ARBA00022692"/>
    </source>
</evidence>
<organism evidence="9 10">
    <name type="scientific">Actinidia rufa</name>
    <dbReference type="NCBI Taxonomy" id="165716"/>
    <lineage>
        <taxon>Eukaryota</taxon>
        <taxon>Viridiplantae</taxon>
        <taxon>Streptophyta</taxon>
        <taxon>Embryophyta</taxon>
        <taxon>Tracheophyta</taxon>
        <taxon>Spermatophyta</taxon>
        <taxon>Magnoliopsida</taxon>
        <taxon>eudicotyledons</taxon>
        <taxon>Gunneridae</taxon>
        <taxon>Pentapetalae</taxon>
        <taxon>asterids</taxon>
        <taxon>Ericales</taxon>
        <taxon>Actinidiaceae</taxon>
        <taxon>Actinidia</taxon>
    </lineage>
</organism>
<dbReference type="OrthoDB" id="72851at2759"/>
<dbReference type="Proteomes" id="UP000585474">
    <property type="component" value="Unassembled WGS sequence"/>
</dbReference>
<keyword evidence="10" id="KW-1185">Reference proteome</keyword>
<dbReference type="GO" id="GO:0030244">
    <property type="term" value="P:cellulose biosynthetic process"/>
    <property type="evidence" value="ECO:0007669"/>
    <property type="project" value="InterPro"/>
</dbReference>
<dbReference type="InterPro" id="IPR005150">
    <property type="entry name" value="Cellulose_synth"/>
</dbReference>
<evidence type="ECO:0000256" key="6">
    <source>
        <dbReference type="ARBA" id="ARBA00023136"/>
    </source>
</evidence>
<evidence type="ECO:0000256" key="2">
    <source>
        <dbReference type="ARBA" id="ARBA00022676"/>
    </source>
</evidence>
<comment type="caution">
    <text evidence="9">The sequence shown here is derived from an EMBL/GenBank/DDBJ whole genome shotgun (WGS) entry which is preliminary data.</text>
</comment>
<sequence length="153" mass="16941">MQWGGARIDDWWRNEQFWVIGSVSSHLFALFQGLPKVLDGVNTNFTVISQGGDAVEFFELYLFKWTSLLIPPMTLLIMNIAGVIIGISSAINDGYDSWGTLFGIICLLGHCPPLSFDAYYCLGQVDAHGININTSVGLNQLICFTRWSCAISL</sequence>
<feature type="transmembrane region" description="Helical" evidence="8">
    <location>
        <begin position="69"/>
        <end position="91"/>
    </location>
</feature>
<keyword evidence="7" id="KW-0961">Cell wall biogenesis/degradation</keyword>
<dbReference type="EMBL" id="BJWL01000024">
    <property type="protein sequence ID" value="GFZ14643.1"/>
    <property type="molecule type" value="Genomic_DNA"/>
</dbReference>
<keyword evidence="4 8" id="KW-0812">Transmembrane</keyword>
<gene>
    <name evidence="9" type="ORF">Acr_24g0008330</name>
</gene>
<keyword evidence="6 8" id="KW-0472">Membrane</keyword>
<dbReference type="GO" id="GO:0071555">
    <property type="term" value="P:cell wall organization"/>
    <property type="evidence" value="ECO:0007669"/>
    <property type="project" value="UniProtKB-KW"/>
</dbReference>
<keyword evidence="5 8" id="KW-1133">Transmembrane helix</keyword>
<evidence type="ECO:0000256" key="1">
    <source>
        <dbReference type="ARBA" id="ARBA00004308"/>
    </source>
</evidence>